<organism evidence="7 8">
    <name type="scientific">Blastopirellula marina DSM 3645</name>
    <dbReference type="NCBI Taxonomy" id="314230"/>
    <lineage>
        <taxon>Bacteria</taxon>
        <taxon>Pseudomonadati</taxon>
        <taxon>Planctomycetota</taxon>
        <taxon>Planctomycetia</taxon>
        <taxon>Pirellulales</taxon>
        <taxon>Pirellulaceae</taxon>
        <taxon>Blastopirellula</taxon>
    </lineage>
</organism>
<evidence type="ECO:0000256" key="3">
    <source>
        <dbReference type="SAM" id="Phobius"/>
    </source>
</evidence>
<feature type="domain" description="Multidrug resistance protein MdtA-like barrel-sandwich hybrid" evidence="5">
    <location>
        <begin position="100"/>
        <end position="283"/>
    </location>
</feature>
<reference evidence="7 8" key="1">
    <citation type="submission" date="2006-02" db="EMBL/GenBank/DDBJ databases">
        <authorList>
            <person name="Amann R."/>
            <person name="Ferriera S."/>
            <person name="Johnson J."/>
            <person name="Kravitz S."/>
            <person name="Halpern A."/>
            <person name="Remington K."/>
            <person name="Beeson K."/>
            <person name="Tran B."/>
            <person name="Rogers Y.-H."/>
            <person name="Friedman R."/>
            <person name="Venter J.C."/>
        </authorList>
    </citation>
    <scope>NUCLEOTIDE SEQUENCE [LARGE SCALE GENOMIC DNA]</scope>
    <source>
        <strain evidence="7 8">DSM 3645</strain>
    </source>
</reference>
<feature type="domain" description="Multidrug resistance protein MdtA-like alpha-helical hairpin" evidence="4">
    <location>
        <begin position="161"/>
        <end position="220"/>
    </location>
</feature>
<evidence type="ECO:0000256" key="2">
    <source>
        <dbReference type="SAM" id="Coils"/>
    </source>
</evidence>
<dbReference type="InterPro" id="IPR058625">
    <property type="entry name" value="MdtA-like_BSH"/>
</dbReference>
<gene>
    <name evidence="7" type="ORF">DSM3645_24540</name>
</gene>
<sequence length="503" mass="54261">MSEQPKRETRLARKHRKNCGICRKFSLSNLLDHMEKIHIRPLLYLVTISAGLGLASVAGCGGAAVGPAKPPPPTVTVAQPIRKEIVEWDAYTGRLEPIEFVEIRARVSGYLQSIHFDEGQLVHAGDLLFVIDTRPFVAELNGAKATLNQAQSQLAQANAQTQDAKAQQQQADARLQLADARVRRARTLRSSAAVSQDELDQHEAEVLQAQADVAAAEAGMGLAVAGIATAKAAIASAEAGVETAELNLSYTKIHAPVSGRISREYVTEGNLVSGGAATSTLLTTITSVEPIYCTFDVNEQQALKYIRLAQAGKRESSRVAKNPVYLGLADESGFPHQGHMDFVDNRFDVDTASMRVRCIFRNETHDLVPGMFARIRLPGSAAYDAVLIPDSAIGADQATQYAYIVVDGKIERRDLSLGPIVDGLRVVREGLSGEESLVIQGLLLSRPGLEVQSSSETIQIAEDGLPNTYVPLPPDEWISAGRSSLQTAEETANAAIEKREQVQ</sequence>
<dbReference type="PANTHER" id="PTHR30158:SF10">
    <property type="entry name" value="CATION EFFLUX PUMP"/>
    <property type="match status" value="1"/>
</dbReference>
<dbReference type="Proteomes" id="UP000004358">
    <property type="component" value="Unassembled WGS sequence"/>
</dbReference>
<proteinExistence type="inferred from homology"/>
<dbReference type="InterPro" id="IPR058626">
    <property type="entry name" value="MdtA-like_b-barrel"/>
</dbReference>
<dbReference type="GO" id="GO:0030313">
    <property type="term" value="C:cell envelope"/>
    <property type="evidence" value="ECO:0007669"/>
    <property type="project" value="UniProtKB-SubCell"/>
</dbReference>
<dbReference type="STRING" id="314230.DSM3645_24540"/>
<feature type="coiled-coil region" evidence="2">
    <location>
        <begin position="140"/>
        <end position="219"/>
    </location>
</feature>
<dbReference type="EMBL" id="AANZ01000013">
    <property type="protein sequence ID" value="EAQ79735.1"/>
    <property type="molecule type" value="Genomic_DNA"/>
</dbReference>
<dbReference type="AlphaFoldDB" id="A3ZUZ9"/>
<dbReference type="InterPro" id="IPR058624">
    <property type="entry name" value="MdtA-like_HH"/>
</dbReference>
<name>A3ZUZ9_9BACT</name>
<dbReference type="eggNOG" id="COG0845">
    <property type="taxonomic scope" value="Bacteria"/>
</dbReference>
<keyword evidence="3" id="KW-0472">Membrane</keyword>
<dbReference type="PANTHER" id="PTHR30158">
    <property type="entry name" value="ACRA/E-RELATED COMPONENT OF DRUG EFFLUX TRANSPORTER"/>
    <property type="match status" value="1"/>
</dbReference>
<evidence type="ECO:0000313" key="8">
    <source>
        <dbReference type="Proteomes" id="UP000004358"/>
    </source>
</evidence>
<keyword evidence="3" id="KW-0812">Transmembrane</keyword>
<evidence type="ECO:0000259" key="5">
    <source>
        <dbReference type="Pfam" id="PF25917"/>
    </source>
</evidence>
<dbReference type="Gene3D" id="2.40.50.100">
    <property type="match status" value="1"/>
</dbReference>
<comment type="similarity">
    <text evidence="1">Belongs to the membrane fusion protein (MFP) (TC 8.A.1) family.</text>
</comment>
<evidence type="ECO:0000256" key="1">
    <source>
        <dbReference type="ARBA" id="ARBA00009477"/>
    </source>
</evidence>
<keyword evidence="3" id="KW-1133">Transmembrane helix</keyword>
<dbReference type="GO" id="GO:0046677">
    <property type="term" value="P:response to antibiotic"/>
    <property type="evidence" value="ECO:0007669"/>
    <property type="project" value="TreeGrafter"/>
</dbReference>
<dbReference type="NCBIfam" id="TIGR01730">
    <property type="entry name" value="RND_mfp"/>
    <property type="match status" value="1"/>
</dbReference>
<dbReference type="GO" id="GO:0022857">
    <property type="term" value="F:transmembrane transporter activity"/>
    <property type="evidence" value="ECO:0007669"/>
    <property type="project" value="InterPro"/>
</dbReference>
<protein>
    <submittedName>
        <fullName evidence="7">Acriflavine resistance protein A (Precursor)</fullName>
    </submittedName>
</protein>
<dbReference type="Gene3D" id="2.40.30.170">
    <property type="match status" value="1"/>
</dbReference>
<dbReference type="SUPFAM" id="SSF111369">
    <property type="entry name" value="HlyD-like secretion proteins"/>
    <property type="match status" value="3"/>
</dbReference>
<dbReference type="Pfam" id="PF25917">
    <property type="entry name" value="BSH_RND"/>
    <property type="match status" value="1"/>
</dbReference>
<keyword evidence="2" id="KW-0175">Coiled coil</keyword>
<dbReference type="InterPro" id="IPR006143">
    <property type="entry name" value="RND_pump_MFP"/>
</dbReference>
<feature type="transmembrane region" description="Helical" evidence="3">
    <location>
        <begin position="42"/>
        <end position="65"/>
    </location>
</feature>
<dbReference type="Gene3D" id="2.40.420.20">
    <property type="match status" value="1"/>
</dbReference>
<dbReference type="Pfam" id="PF25876">
    <property type="entry name" value="HH_MFP_RND"/>
    <property type="match status" value="1"/>
</dbReference>
<evidence type="ECO:0000259" key="6">
    <source>
        <dbReference type="Pfam" id="PF25944"/>
    </source>
</evidence>
<evidence type="ECO:0000259" key="4">
    <source>
        <dbReference type="Pfam" id="PF25876"/>
    </source>
</evidence>
<dbReference type="GO" id="GO:0005886">
    <property type="term" value="C:plasma membrane"/>
    <property type="evidence" value="ECO:0007669"/>
    <property type="project" value="TreeGrafter"/>
</dbReference>
<dbReference type="HOGENOM" id="CLU_018816_2_1_0"/>
<accession>A3ZUZ9</accession>
<feature type="domain" description="Multidrug resistance protein MdtA-like beta-barrel" evidence="6">
    <location>
        <begin position="290"/>
        <end position="377"/>
    </location>
</feature>
<evidence type="ECO:0000313" key="7">
    <source>
        <dbReference type="EMBL" id="EAQ79735.1"/>
    </source>
</evidence>
<comment type="caution">
    <text evidence="7">The sequence shown here is derived from an EMBL/GenBank/DDBJ whole genome shotgun (WGS) entry which is preliminary data.</text>
</comment>
<dbReference type="Pfam" id="PF25944">
    <property type="entry name" value="Beta-barrel_RND"/>
    <property type="match status" value="1"/>
</dbReference>